<name>A0A2I0UDH8_LIMLA</name>
<keyword evidence="2" id="KW-1185">Reference proteome</keyword>
<organism evidence="1 2">
    <name type="scientific">Limosa lapponica baueri</name>
    <dbReference type="NCBI Taxonomy" id="1758121"/>
    <lineage>
        <taxon>Eukaryota</taxon>
        <taxon>Metazoa</taxon>
        <taxon>Chordata</taxon>
        <taxon>Craniata</taxon>
        <taxon>Vertebrata</taxon>
        <taxon>Euteleostomi</taxon>
        <taxon>Archelosauria</taxon>
        <taxon>Archosauria</taxon>
        <taxon>Dinosauria</taxon>
        <taxon>Saurischia</taxon>
        <taxon>Theropoda</taxon>
        <taxon>Coelurosauria</taxon>
        <taxon>Aves</taxon>
        <taxon>Neognathae</taxon>
        <taxon>Neoaves</taxon>
        <taxon>Charadriiformes</taxon>
        <taxon>Scolopacidae</taxon>
        <taxon>Limosa</taxon>
    </lineage>
</organism>
<sequence>MMKTVVRQAVPLQPMEVNGGADIYLQPVEVPKGGCGGAHGDPTLEQVPGRTCEPVERGAHAGAEQVAQRDGTFLLETLGTPFDNSPGESDLTYSE</sequence>
<dbReference type="AlphaFoldDB" id="A0A2I0UDH8"/>
<accession>A0A2I0UDH8</accession>
<evidence type="ECO:0000313" key="1">
    <source>
        <dbReference type="EMBL" id="PKU44091.1"/>
    </source>
</evidence>
<evidence type="ECO:0000313" key="2">
    <source>
        <dbReference type="Proteomes" id="UP000233556"/>
    </source>
</evidence>
<dbReference type="OrthoDB" id="9397495at2759"/>
<protein>
    <submittedName>
        <fullName evidence="1">Uncharacterized protein</fullName>
    </submittedName>
</protein>
<dbReference type="EMBL" id="KZ505850">
    <property type="protein sequence ID" value="PKU44091.1"/>
    <property type="molecule type" value="Genomic_DNA"/>
</dbReference>
<gene>
    <name evidence="1" type="ORF">llap_5610</name>
</gene>
<reference evidence="2" key="2">
    <citation type="submission" date="2017-12" db="EMBL/GenBank/DDBJ databases">
        <title>Genome sequence of the Bar-tailed Godwit (Limosa lapponica baueri).</title>
        <authorList>
            <person name="Lima N.C.B."/>
            <person name="Parody-Merino A.M."/>
            <person name="Battley P.F."/>
            <person name="Fidler A.E."/>
            <person name="Prosdocimi F."/>
        </authorList>
    </citation>
    <scope>NUCLEOTIDE SEQUENCE [LARGE SCALE GENOMIC DNA]</scope>
</reference>
<reference evidence="2" key="1">
    <citation type="submission" date="2017-11" db="EMBL/GenBank/DDBJ databases">
        <authorList>
            <person name="Lima N.C."/>
            <person name="Parody-Merino A.M."/>
            <person name="Battley P.F."/>
            <person name="Fidler A.E."/>
            <person name="Prosdocimi F."/>
        </authorList>
    </citation>
    <scope>NUCLEOTIDE SEQUENCE [LARGE SCALE GENOMIC DNA]</scope>
</reference>
<proteinExistence type="predicted"/>
<dbReference type="Proteomes" id="UP000233556">
    <property type="component" value="Unassembled WGS sequence"/>
</dbReference>